<gene>
    <name evidence="2" type="ORF">BAUCODRAFT_110449</name>
</gene>
<dbReference type="HOGENOM" id="CLU_120569_1_1_1"/>
<dbReference type="OMA" id="GVAMIYF"/>
<dbReference type="Proteomes" id="UP000011761">
    <property type="component" value="Unassembled WGS sequence"/>
</dbReference>
<dbReference type="Pfam" id="PF07876">
    <property type="entry name" value="Dabb"/>
    <property type="match status" value="1"/>
</dbReference>
<proteinExistence type="predicted"/>
<name>M2MUA0_BAUPA</name>
<evidence type="ECO:0000259" key="1">
    <source>
        <dbReference type="PROSITE" id="PS51502"/>
    </source>
</evidence>
<reference evidence="2 3" key="1">
    <citation type="journal article" date="2012" name="PLoS Pathog.">
        <title>Diverse lifestyles and strategies of plant pathogenesis encoded in the genomes of eighteen Dothideomycetes fungi.</title>
        <authorList>
            <person name="Ohm R.A."/>
            <person name="Feau N."/>
            <person name="Henrissat B."/>
            <person name="Schoch C.L."/>
            <person name="Horwitz B.A."/>
            <person name="Barry K.W."/>
            <person name="Condon B.J."/>
            <person name="Copeland A.C."/>
            <person name="Dhillon B."/>
            <person name="Glaser F."/>
            <person name="Hesse C.N."/>
            <person name="Kosti I."/>
            <person name="LaButti K."/>
            <person name="Lindquist E.A."/>
            <person name="Lucas S."/>
            <person name="Salamov A.A."/>
            <person name="Bradshaw R.E."/>
            <person name="Ciuffetti L."/>
            <person name="Hamelin R.C."/>
            <person name="Kema G.H.J."/>
            <person name="Lawrence C."/>
            <person name="Scott J.A."/>
            <person name="Spatafora J.W."/>
            <person name="Turgeon B.G."/>
            <person name="de Wit P.J.G.M."/>
            <person name="Zhong S."/>
            <person name="Goodwin S.B."/>
            <person name="Grigoriev I.V."/>
        </authorList>
    </citation>
    <scope>NUCLEOTIDE SEQUENCE [LARGE SCALE GENOMIC DNA]</scope>
    <source>
        <strain evidence="2 3">UAMH 10762</strain>
    </source>
</reference>
<organism evidence="2 3">
    <name type="scientific">Baudoinia panamericana (strain UAMH 10762)</name>
    <name type="common">Angels' share fungus</name>
    <name type="synonym">Baudoinia compniacensis (strain UAMH 10762)</name>
    <dbReference type="NCBI Taxonomy" id="717646"/>
    <lineage>
        <taxon>Eukaryota</taxon>
        <taxon>Fungi</taxon>
        <taxon>Dikarya</taxon>
        <taxon>Ascomycota</taxon>
        <taxon>Pezizomycotina</taxon>
        <taxon>Dothideomycetes</taxon>
        <taxon>Dothideomycetidae</taxon>
        <taxon>Mycosphaerellales</taxon>
        <taxon>Teratosphaeriaceae</taxon>
        <taxon>Baudoinia</taxon>
    </lineage>
</organism>
<sequence length="111" mass="12491">MSQNYVHRVTLFKIPKVEDQEALLAKYKVAQKEALKNGKPYIVAVDAGQTKEDARNQGYTVCAKSTFASMEDFEYYDKTCEAHKKIRAFAASVNQGSMMVFFRSVVLPEAA</sequence>
<dbReference type="Gene3D" id="3.30.70.100">
    <property type="match status" value="1"/>
</dbReference>
<dbReference type="EMBL" id="KB445557">
    <property type="protein sequence ID" value="EMC95143.1"/>
    <property type="molecule type" value="Genomic_DNA"/>
</dbReference>
<dbReference type="OrthoDB" id="3830014at2759"/>
<accession>M2MUA0</accession>
<evidence type="ECO:0000313" key="2">
    <source>
        <dbReference type="EMBL" id="EMC95143.1"/>
    </source>
</evidence>
<dbReference type="SUPFAM" id="SSF54909">
    <property type="entry name" value="Dimeric alpha+beta barrel"/>
    <property type="match status" value="1"/>
</dbReference>
<dbReference type="InterPro" id="IPR013097">
    <property type="entry name" value="Dabb"/>
</dbReference>
<dbReference type="PROSITE" id="PS51502">
    <property type="entry name" value="S_R_A_B_BARREL"/>
    <property type="match status" value="1"/>
</dbReference>
<dbReference type="AlphaFoldDB" id="M2MUA0"/>
<dbReference type="RefSeq" id="XP_007677742.1">
    <property type="nucleotide sequence ID" value="XM_007679552.1"/>
</dbReference>
<dbReference type="InterPro" id="IPR011008">
    <property type="entry name" value="Dimeric_a/b-barrel"/>
</dbReference>
<keyword evidence="3" id="KW-1185">Reference proteome</keyword>
<dbReference type="GeneID" id="19107171"/>
<evidence type="ECO:0000313" key="3">
    <source>
        <dbReference type="Proteomes" id="UP000011761"/>
    </source>
</evidence>
<dbReference type="SMART" id="SM00886">
    <property type="entry name" value="Dabb"/>
    <property type="match status" value="1"/>
</dbReference>
<feature type="domain" description="Stress-response A/B barrel" evidence="1">
    <location>
        <begin position="6"/>
        <end position="102"/>
    </location>
</feature>
<dbReference type="eggNOG" id="ENOG502STNI">
    <property type="taxonomic scope" value="Eukaryota"/>
</dbReference>
<protein>
    <recommendedName>
        <fullName evidence="1">Stress-response A/B barrel domain-containing protein</fullName>
    </recommendedName>
</protein>
<dbReference type="KEGG" id="bcom:BAUCODRAFT_110449"/>